<dbReference type="InterPro" id="IPR011249">
    <property type="entry name" value="Metalloenz_LuxS/M16"/>
</dbReference>
<dbReference type="KEGG" id="kng:KNAG_0A07740"/>
<evidence type="ECO:0000259" key="9">
    <source>
        <dbReference type="Pfam" id="PF00675"/>
    </source>
</evidence>
<evidence type="ECO:0000256" key="8">
    <source>
        <dbReference type="SAM" id="MobiDB-lite"/>
    </source>
</evidence>
<dbReference type="GO" id="GO:0046872">
    <property type="term" value="F:metal ion binding"/>
    <property type="evidence" value="ECO:0007669"/>
    <property type="project" value="UniProtKB-KW"/>
</dbReference>
<dbReference type="Gene3D" id="3.30.830.10">
    <property type="entry name" value="Metalloenzyme, LuxS/M16 peptidase-like"/>
    <property type="match status" value="4"/>
</dbReference>
<dbReference type="GO" id="GO:0043171">
    <property type="term" value="P:peptide catabolic process"/>
    <property type="evidence" value="ECO:0007669"/>
    <property type="project" value="TreeGrafter"/>
</dbReference>
<dbReference type="Proteomes" id="UP000006310">
    <property type="component" value="Chromosome 1"/>
</dbReference>
<evidence type="ECO:0000256" key="5">
    <source>
        <dbReference type="ARBA" id="ARBA00022801"/>
    </source>
</evidence>
<dbReference type="PANTHER" id="PTHR43690:SF18">
    <property type="entry name" value="INSULIN-DEGRADING ENZYME-RELATED"/>
    <property type="match status" value="1"/>
</dbReference>
<accession>J7S476</accession>
<dbReference type="HOGENOM" id="CLU_008088_0_0_1"/>
<evidence type="ECO:0000313" key="11">
    <source>
        <dbReference type="EMBL" id="CCK68426.1"/>
    </source>
</evidence>
<dbReference type="AlphaFoldDB" id="J7S476"/>
<feature type="region of interest" description="Disordered" evidence="8">
    <location>
        <begin position="1167"/>
        <end position="1197"/>
    </location>
</feature>
<dbReference type="InterPro" id="IPR032632">
    <property type="entry name" value="Peptidase_M16_M"/>
</dbReference>
<keyword evidence="7" id="KW-0482">Metalloprotease</keyword>
<dbReference type="InterPro" id="IPR001431">
    <property type="entry name" value="Pept_M16_Zn_BS"/>
</dbReference>
<dbReference type="STRING" id="1071383.J7S476"/>
<evidence type="ECO:0000256" key="4">
    <source>
        <dbReference type="ARBA" id="ARBA00022723"/>
    </source>
</evidence>
<comment type="similarity">
    <text evidence="2">Belongs to the peptidase M16 family.</text>
</comment>
<comment type="cofactor">
    <cofactor evidence="1">
        <name>Zn(2+)</name>
        <dbReference type="ChEBI" id="CHEBI:29105"/>
    </cofactor>
</comment>
<keyword evidence="5" id="KW-0378">Hydrolase</keyword>
<dbReference type="PROSITE" id="PS00143">
    <property type="entry name" value="INSULINASE"/>
    <property type="match status" value="1"/>
</dbReference>
<proteinExistence type="inferred from homology"/>
<dbReference type="GO" id="GO:0005935">
    <property type="term" value="C:cellular bud neck"/>
    <property type="evidence" value="ECO:0007669"/>
    <property type="project" value="EnsemblFungi"/>
</dbReference>
<dbReference type="MEROPS" id="M16.007"/>
<feature type="domain" description="Peptidase M16 N-terminal" evidence="9">
    <location>
        <begin position="36"/>
        <end position="170"/>
    </location>
</feature>
<dbReference type="GO" id="GO:0007120">
    <property type="term" value="P:axial cellular bud site selection"/>
    <property type="evidence" value="ECO:0007669"/>
    <property type="project" value="EnsemblFungi"/>
</dbReference>
<keyword evidence="12" id="KW-1185">Reference proteome</keyword>
<dbReference type="SUPFAM" id="SSF63411">
    <property type="entry name" value="LuxS/MPP-like metallohydrolase"/>
    <property type="match status" value="4"/>
</dbReference>
<dbReference type="InterPro" id="IPR011765">
    <property type="entry name" value="Pept_M16_N"/>
</dbReference>
<dbReference type="PANTHER" id="PTHR43690">
    <property type="entry name" value="NARDILYSIN"/>
    <property type="match status" value="1"/>
</dbReference>
<keyword evidence="6" id="KW-0862">Zinc</keyword>
<dbReference type="GeneID" id="34524061"/>
<dbReference type="eggNOG" id="KOG0959">
    <property type="taxonomic scope" value="Eukaryota"/>
</dbReference>
<dbReference type="GO" id="GO:0005829">
    <property type="term" value="C:cytosol"/>
    <property type="evidence" value="ECO:0007669"/>
    <property type="project" value="TreeGrafter"/>
</dbReference>
<reference evidence="11 12" key="1">
    <citation type="journal article" date="2011" name="Proc. Natl. Acad. Sci. U.S.A.">
        <title>Evolutionary erosion of yeast sex chromosomes by mating-type switching accidents.</title>
        <authorList>
            <person name="Gordon J.L."/>
            <person name="Armisen D."/>
            <person name="Proux-Wera E."/>
            <person name="Oheigeartaigh S.S."/>
            <person name="Byrne K.P."/>
            <person name="Wolfe K.H."/>
        </authorList>
    </citation>
    <scope>NUCLEOTIDE SEQUENCE [LARGE SCALE GENOMIC DNA]</scope>
    <source>
        <strain evidence="12">ATCC MYA-139 / BCRC 22969 / CBS 8797 / CCRC 22969 / KCTC 17520 / NBRC 10181 / NCYC 3082</strain>
    </source>
</reference>
<dbReference type="GO" id="GO:0007323">
    <property type="term" value="P:peptide pheromone maturation"/>
    <property type="evidence" value="ECO:0007669"/>
    <property type="project" value="EnsemblFungi"/>
</dbReference>
<organism evidence="11 12">
    <name type="scientific">Huiozyma naganishii (strain ATCC MYA-139 / BCRC 22969 / CBS 8797 / KCTC 17520 / NBRC 10181 / NCYC 3082 / Yp74L-3)</name>
    <name type="common">Yeast</name>
    <name type="synonym">Kazachstania naganishii</name>
    <dbReference type="NCBI Taxonomy" id="1071383"/>
    <lineage>
        <taxon>Eukaryota</taxon>
        <taxon>Fungi</taxon>
        <taxon>Dikarya</taxon>
        <taxon>Ascomycota</taxon>
        <taxon>Saccharomycotina</taxon>
        <taxon>Saccharomycetes</taxon>
        <taxon>Saccharomycetales</taxon>
        <taxon>Saccharomycetaceae</taxon>
        <taxon>Huiozyma</taxon>
    </lineage>
</organism>
<dbReference type="EMBL" id="HE978314">
    <property type="protein sequence ID" value="CCK68426.1"/>
    <property type="molecule type" value="Genomic_DNA"/>
</dbReference>
<dbReference type="InterPro" id="IPR050626">
    <property type="entry name" value="Peptidase_M16"/>
</dbReference>
<keyword evidence="3" id="KW-0645">Protease</keyword>
<evidence type="ECO:0000256" key="1">
    <source>
        <dbReference type="ARBA" id="ARBA00001947"/>
    </source>
</evidence>
<feature type="compositionally biased region" description="Low complexity" evidence="8">
    <location>
        <begin position="1167"/>
        <end position="1180"/>
    </location>
</feature>
<dbReference type="Pfam" id="PF00675">
    <property type="entry name" value="Peptidase_M16"/>
    <property type="match status" value="1"/>
</dbReference>
<evidence type="ECO:0000259" key="10">
    <source>
        <dbReference type="Pfam" id="PF16187"/>
    </source>
</evidence>
<keyword evidence="4" id="KW-0479">Metal-binding</keyword>
<dbReference type="RefSeq" id="XP_022462672.1">
    <property type="nucleotide sequence ID" value="XM_022611244.1"/>
</dbReference>
<feature type="compositionally biased region" description="Basic and acidic residues" evidence="8">
    <location>
        <begin position="1187"/>
        <end position="1197"/>
    </location>
</feature>
<evidence type="ECO:0000256" key="7">
    <source>
        <dbReference type="ARBA" id="ARBA00023049"/>
    </source>
</evidence>
<dbReference type="GO" id="GO:0051603">
    <property type="term" value="P:proteolysis involved in protein catabolic process"/>
    <property type="evidence" value="ECO:0007669"/>
    <property type="project" value="TreeGrafter"/>
</dbReference>
<dbReference type="Pfam" id="PF16187">
    <property type="entry name" value="Peptidase_M16_M"/>
    <property type="match status" value="1"/>
</dbReference>
<dbReference type="GO" id="GO:0005739">
    <property type="term" value="C:mitochondrion"/>
    <property type="evidence" value="ECO:0007669"/>
    <property type="project" value="TreeGrafter"/>
</dbReference>
<protein>
    <submittedName>
        <fullName evidence="11">Uncharacterized protein</fullName>
    </submittedName>
</protein>
<dbReference type="OMA" id="HLCEHMI"/>
<evidence type="ECO:0000256" key="6">
    <source>
        <dbReference type="ARBA" id="ARBA00022833"/>
    </source>
</evidence>
<reference evidence="12" key="2">
    <citation type="submission" date="2012-08" db="EMBL/GenBank/DDBJ databases">
        <title>Genome sequence of Kazachstania naganishii.</title>
        <authorList>
            <person name="Gordon J.L."/>
            <person name="Armisen D."/>
            <person name="Proux-Wera E."/>
            <person name="OhEigeartaigh S.S."/>
            <person name="Byrne K.P."/>
            <person name="Wolfe K.H."/>
        </authorList>
    </citation>
    <scope>NUCLEOTIDE SEQUENCE [LARGE SCALE GENOMIC DNA]</scope>
    <source>
        <strain evidence="12">ATCC MYA-139 / BCRC 22969 / CBS 8797 / CCRC 22969 / KCTC 17520 / NBRC 10181 / NCYC 3082</strain>
    </source>
</reference>
<name>J7S476_HUIN7</name>
<dbReference type="FunFam" id="3.30.830.10:FF:000012">
    <property type="entry name" value="Protease 3"/>
    <property type="match status" value="1"/>
</dbReference>
<dbReference type="GO" id="GO:0000755">
    <property type="term" value="P:cytogamy"/>
    <property type="evidence" value="ECO:0007669"/>
    <property type="project" value="EnsemblFungi"/>
</dbReference>
<evidence type="ECO:0000256" key="3">
    <source>
        <dbReference type="ARBA" id="ARBA00022670"/>
    </source>
</evidence>
<feature type="domain" description="Peptidase M16 middle/third" evidence="10">
    <location>
        <begin position="501"/>
        <end position="786"/>
    </location>
</feature>
<sequence>MTWAAVQNYDIQFRIPLAFSHRTHKLCKLPNGVLALLISDPEDNASVCSVTVATGSHNDPKGVPGLAHLCEHMLFAAGSKKYPDVDKYHQTLSKTGGTHNAYTTGEQTTFHISVPNMNREGELEFDCILDMFSSFLKEPLFNSTAMNKEIYAIQSEHDSNVSSLSKILYQAIRLMANGNHPFSQFSTGNIHTLKNMPLVTGMNLRTLLVNYFETNFQPRNITVCIKGSQSVNILTKLALTNFGYIQSSRAAKGNVIRRSISKRDSIRSNGKKLKKIESFRILEKAWKAKYKDIKCFDDRNNFMIIKSNKQSTMRFLFPVNESGANFTPKELKIFSGIWRELFGDESKGSLHSYFIEKSWITETTTYISDFTYGVYGLILQFSLTASGWENLREIISKVFKGTLELVRWENLNSLSRILFEHTTIEYINYLYQEQEVLSSDFCSELTELLQHSLRTPELEYLFKESPNLIELNNDHSENLMTVTPWWFDQAMKFQNFINEFMKVTNVKLFLLGSELKHNAFFELGSQNKDWSTDAYYGFDYIKSHLNFKQIIDEPCTTVNDYSLALPSKNLFIPQFFQNLANLQQIFMEYSLRSRFAVLQPQVPTSMLPNQKPRLVNRSSHYEMWILPIDKEPESVASPDRIPKQSTVTFSIESLTMTPSSMNTMHLEILGEVLNFLLTSDLYPSLQLSYAYEIATSLKGDVQLCCTICGFSDGVVKITDYILSTLRLIGDPATANIVTNSLLRKARIQVRSKYEAASSEICVKLASMGLLIVLERGMWTLEDRLEALEDSDMSSFQQFCHEFVMNDSGNYLNLFVQGDMRYADEVNCLIHSKLTHHLNSSRCSTPTTDYRRSTTVLKPGVNYYVEYPGQGDDPNNSIVHFVQVGLRNDRAAFTLAHFTAYLMHLTLVPDLRYKKQIGYVVLGGLRIMTDTVGLHITVMSAGQCLDLEDKIDEYMMYLEDTVLNALTESQFEEIYLKPYIRLIGEHTVGEMDTSGGPTNLLSEIYPNVQNGHSSVLEGIDMKRHKQLWNLIQAKEYDFLQGNDILDRTVVQGLTLHRYMTFFKEKLSARSTTRSKISIMIDSPMKREEIMNRQMFLQMETFLKMKGFAIKDTELRDIVNKSQGSPTQLLRHLLAHFKTRGENWKLCRVIAKEVGKLLALGVRRSLTLRPTVPQRPSTTTTTTPPPRHRLPDADFFRRT</sequence>
<dbReference type="OrthoDB" id="952271at2759"/>
<gene>
    <name evidence="11" type="primary">KNAG0A07740</name>
    <name evidence="11" type="ordered locus">KNAG_0A07740</name>
</gene>
<dbReference type="GO" id="GO:0004222">
    <property type="term" value="F:metalloendopeptidase activity"/>
    <property type="evidence" value="ECO:0007669"/>
    <property type="project" value="EnsemblFungi"/>
</dbReference>
<evidence type="ECO:0000256" key="2">
    <source>
        <dbReference type="ARBA" id="ARBA00007261"/>
    </source>
</evidence>
<dbReference type="GO" id="GO:0043332">
    <property type="term" value="C:mating projection tip"/>
    <property type="evidence" value="ECO:0007669"/>
    <property type="project" value="EnsemblFungi"/>
</dbReference>
<evidence type="ECO:0000313" key="12">
    <source>
        <dbReference type="Proteomes" id="UP000006310"/>
    </source>
</evidence>